<dbReference type="AlphaFoldDB" id="A0A3E1Q9I8"/>
<feature type="domain" description="Response regulatory" evidence="2">
    <location>
        <begin position="4"/>
        <end position="117"/>
    </location>
</feature>
<dbReference type="Gene3D" id="2.40.50.1020">
    <property type="entry name" value="LytTr DNA-binding domain"/>
    <property type="match status" value="1"/>
</dbReference>
<reference evidence="4 5" key="1">
    <citation type="journal article" date="2007" name="Int. J. Syst. Evol. Microbiol.">
        <title>Marixanthomonas ophiurae gen. nov., sp. nov., a marine bacterium of the family Flavobacteriaceae isolated from a deep-sea brittle star.</title>
        <authorList>
            <person name="Romanenko L.A."/>
            <person name="Uchino M."/>
            <person name="Frolova G.M."/>
            <person name="Mikhailov V.V."/>
        </authorList>
    </citation>
    <scope>NUCLEOTIDE SEQUENCE [LARGE SCALE GENOMIC DNA]</scope>
    <source>
        <strain evidence="4 5">KMM 3046</strain>
    </source>
</reference>
<comment type="caution">
    <text evidence="4">The sequence shown here is derived from an EMBL/GenBank/DDBJ whole genome shotgun (WGS) entry which is preliminary data.</text>
</comment>
<dbReference type="InterPro" id="IPR007492">
    <property type="entry name" value="LytTR_DNA-bd_dom"/>
</dbReference>
<protein>
    <submittedName>
        <fullName evidence="4">DNA-binding response regulator</fullName>
    </submittedName>
</protein>
<dbReference type="Pfam" id="PF04397">
    <property type="entry name" value="LytTR"/>
    <property type="match status" value="1"/>
</dbReference>
<dbReference type="InterPro" id="IPR011006">
    <property type="entry name" value="CheY-like_superfamily"/>
</dbReference>
<accession>A0A3E1Q9I8</accession>
<dbReference type="Gene3D" id="3.40.50.2300">
    <property type="match status" value="1"/>
</dbReference>
<dbReference type="CDD" id="cd17536">
    <property type="entry name" value="REC_YesN-like"/>
    <property type="match status" value="1"/>
</dbReference>
<dbReference type="PROSITE" id="PS50930">
    <property type="entry name" value="HTH_LYTTR"/>
    <property type="match status" value="1"/>
</dbReference>
<dbReference type="PANTHER" id="PTHR37299">
    <property type="entry name" value="TRANSCRIPTIONAL REGULATOR-RELATED"/>
    <property type="match status" value="1"/>
</dbReference>
<feature type="modified residue" description="4-aspartylphosphate" evidence="1">
    <location>
        <position position="56"/>
    </location>
</feature>
<dbReference type="OrthoDB" id="2168082at2"/>
<dbReference type="GO" id="GO:0003677">
    <property type="term" value="F:DNA binding"/>
    <property type="evidence" value="ECO:0007669"/>
    <property type="project" value="UniProtKB-KW"/>
</dbReference>
<name>A0A3E1Q9I8_9FLAO</name>
<dbReference type="GO" id="GO:0000156">
    <property type="term" value="F:phosphorelay response regulator activity"/>
    <property type="evidence" value="ECO:0007669"/>
    <property type="project" value="InterPro"/>
</dbReference>
<evidence type="ECO:0000256" key="1">
    <source>
        <dbReference type="PROSITE-ProRule" id="PRU00169"/>
    </source>
</evidence>
<organism evidence="4 5">
    <name type="scientific">Marixanthomonas ophiurae</name>
    <dbReference type="NCBI Taxonomy" id="387659"/>
    <lineage>
        <taxon>Bacteria</taxon>
        <taxon>Pseudomonadati</taxon>
        <taxon>Bacteroidota</taxon>
        <taxon>Flavobacteriia</taxon>
        <taxon>Flavobacteriales</taxon>
        <taxon>Flavobacteriaceae</taxon>
        <taxon>Marixanthomonas</taxon>
    </lineage>
</organism>
<dbReference type="Pfam" id="PF00072">
    <property type="entry name" value="Response_reg"/>
    <property type="match status" value="1"/>
</dbReference>
<proteinExistence type="predicted"/>
<keyword evidence="5" id="KW-1185">Reference proteome</keyword>
<dbReference type="RefSeq" id="WP_117157819.1">
    <property type="nucleotide sequence ID" value="NZ_QVID01000001.1"/>
</dbReference>
<keyword evidence="4" id="KW-0238">DNA-binding</keyword>
<gene>
    <name evidence="4" type="ORF">DZ858_01565</name>
</gene>
<dbReference type="Proteomes" id="UP000261082">
    <property type="component" value="Unassembled WGS sequence"/>
</dbReference>
<dbReference type="PANTHER" id="PTHR37299:SF1">
    <property type="entry name" value="STAGE 0 SPORULATION PROTEIN A HOMOLOG"/>
    <property type="match status" value="1"/>
</dbReference>
<evidence type="ECO:0000259" key="3">
    <source>
        <dbReference type="PROSITE" id="PS50930"/>
    </source>
</evidence>
<dbReference type="PROSITE" id="PS50110">
    <property type="entry name" value="RESPONSE_REGULATORY"/>
    <property type="match status" value="1"/>
</dbReference>
<evidence type="ECO:0000259" key="2">
    <source>
        <dbReference type="PROSITE" id="PS50110"/>
    </source>
</evidence>
<dbReference type="SUPFAM" id="SSF52172">
    <property type="entry name" value="CheY-like"/>
    <property type="match status" value="1"/>
</dbReference>
<evidence type="ECO:0000313" key="4">
    <source>
        <dbReference type="EMBL" id="RFN58795.1"/>
    </source>
</evidence>
<dbReference type="EMBL" id="QVID01000001">
    <property type="protein sequence ID" value="RFN58795.1"/>
    <property type="molecule type" value="Genomic_DNA"/>
</dbReference>
<sequence>MKVTAILIDDERKALAILKNKLERLCPNVKVISETQSPDEGIELIKQLKPQLVFLDIAMPEMSGFDLLAEIKNPDFEIIFATAFDNYAIEAIKHCAIGYLVKPVDNQDLMITVNKAIQNIEDKSALEKNKLLIENLGVQTFQNKKIVIPSQEGLEFVKMSDILHFEGDNGYTKIHFVNKKSMLSSHNIGYFNKLLDNQSFYLIHKSYLINLSHIKKYLNEGYIVLEDNSKLPVSRNRRQDFFNKLKSIN</sequence>
<feature type="domain" description="HTH LytTR-type" evidence="3">
    <location>
        <begin position="146"/>
        <end position="247"/>
    </location>
</feature>
<evidence type="ECO:0000313" key="5">
    <source>
        <dbReference type="Proteomes" id="UP000261082"/>
    </source>
</evidence>
<dbReference type="SMART" id="SM00850">
    <property type="entry name" value="LytTR"/>
    <property type="match status" value="1"/>
</dbReference>
<dbReference type="InterPro" id="IPR001789">
    <property type="entry name" value="Sig_transdc_resp-reg_receiver"/>
</dbReference>
<dbReference type="SMART" id="SM00448">
    <property type="entry name" value="REC"/>
    <property type="match status" value="1"/>
</dbReference>
<keyword evidence="1" id="KW-0597">Phosphoprotein</keyword>
<dbReference type="InterPro" id="IPR046947">
    <property type="entry name" value="LytR-like"/>
</dbReference>